<sequence>MFLFSGYLNKNQSKIKFHFRLSKKIQLYKKSNILKIILKIINTKHHKTCIPNIVSLLKEKEK</sequence>
<evidence type="ECO:0000313" key="1">
    <source>
        <dbReference type="EMBL" id="RNA44435.1"/>
    </source>
</evidence>
<dbReference type="Proteomes" id="UP000276133">
    <property type="component" value="Unassembled WGS sequence"/>
</dbReference>
<keyword evidence="2" id="KW-1185">Reference proteome</keyword>
<organism evidence="1 2">
    <name type="scientific">Brachionus plicatilis</name>
    <name type="common">Marine rotifer</name>
    <name type="synonym">Brachionus muelleri</name>
    <dbReference type="NCBI Taxonomy" id="10195"/>
    <lineage>
        <taxon>Eukaryota</taxon>
        <taxon>Metazoa</taxon>
        <taxon>Spiralia</taxon>
        <taxon>Gnathifera</taxon>
        <taxon>Rotifera</taxon>
        <taxon>Eurotatoria</taxon>
        <taxon>Monogononta</taxon>
        <taxon>Pseudotrocha</taxon>
        <taxon>Ploima</taxon>
        <taxon>Brachionidae</taxon>
        <taxon>Brachionus</taxon>
    </lineage>
</organism>
<dbReference type="EMBL" id="REGN01000105">
    <property type="protein sequence ID" value="RNA44435.1"/>
    <property type="molecule type" value="Genomic_DNA"/>
</dbReference>
<proteinExistence type="predicted"/>
<gene>
    <name evidence="1" type="ORF">BpHYR1_004783</name>
</gene>
<protein>
    <submittedName>
        <fullName evidence="1">Uncharacterized protein</fullName>
    </submittedName>
</protein>
<comment type="caution">
    <text evidence="1">The sequence shown here is derived from an EMBL/GenBank/DDBJ whole genome shotgun (WGS) entry which is preliminary data.</text>
</comment>
<accession>A0A3M7T900</accession>
<reference evidence="1 2" key="1">
    <citation type="journal article" date="2018" name="Sci. Rep.">
        <title>Genomic signatures of local adaptation to the degree of environmental predictability in rotifers.</title>
        <authorList>
            <person name="Franch-Gras L."/>
            <person name="Hahn C."/>
            <person name="Garcia-Roger E.M."/>
            <person name="Carmona M.J."/>
            <person name="Serra M."/>
            <person name="Gomez A."/>
        </authorList>
    </citation>
    <scope>NUCLEOTIDE SEQUENCE [LARGE SCALE GENOMIC DNA]</scope>
    <source>
        <strain evidence="1">HYR1</strain>
    </source>
</reference>
<evidence type="ECO:0000313" key="2">
    <source>
        <dbReference type="Proteomes" id="UP000276133"/>
    </source>
</evidence>
<dbReference type="AlphaFoldDB" id="A0A3M7T900"/>
<name>A0A3M7T900_BRAPC</name>